<evidence type="ECO:0000313" key="2">
    <source>
        <dbReference type="Proteomes" id="UP001341281"/>
    </source>
</evidence>
<accession>A0AAQ3XHG7</accession>
<organism evidence="1 2">
    <name type="scientific">Paspalum notatum var. saurae</name>
    <dbReference type="NCBI Taxonomy" id="547442"/>
    <lineage>
        <taxon>Eukaryota</taxon>
        <taxon>Viridiplantae</taxon>
        <taxon>Streptophyta</taxon>
        <taxon>Embryophyta</taxon>
        <taxon>Tracheophyta</taxon>
        <taxon>Spermatophyta</taxon>
        <taxon>Magnoliopsida</taxon>
        <taxon>Liliopsida</taxon>
        <taxon>Poales</taxon>
        <taxon>Poaceae</taxon>
        <taxon>PACMAD clade</taxon>
        <taxon>Panicoideae</taxon>
        <taxon>Andropogonodae</taxon>
        <taxon>Paspaleae</taxon>
        <taxon>Paspalinae</taxon>
        <taxon>Paspalum</taxon>
    </lineage>
</organism>
<keyword evidence="2" id="KW-1185">Reference proteome</keyword>
<reference evidence="1 2" key="1">
    <citation type="submission" date="2024-02" db="EMBL/GenBank/DDBJ databases">
        <title>High-quality chromosome-scale genome assembly of Pensacola bahiagrass (Paspalum notatum Flugge var. saurae).</title>
        <authorList>
            <person name="Vega J.M."/>
            <person name="Podio M."/>
            <person name="Orjuela J."/>
            <person name="Siena L.A."/>
            <person name="Pessino S.C."/>
            <person name="Combes M.C."/>
            <person name="Mariac C."/>
            <person name="Albertini E."/>
            <person name="Pupilli F."/>
            <person name="Ortiz J.P.A."/>
            <person name="Leblanc O."/>
        </authorList>
    </citation>
    <scope>NUCLEOTIDE SEQUENCE [LARGE SCALE GENOMIC DNA]</scope>
    <source>
        <strain evidence="1">R1</strain>
        <tissue evidence="1">Leaf</tissue>
    </source>
</reference>
<dbReference type="AlphaFoldDB" id="A0AAQ3XHG7"/>
<dbReference type="EMBL" id="CP144754">
    <property type="protein sequence ID" value="WVZ99043.1"/>
    <property type="molecule type" value="Genomic_DNA"/>
</dbReference>
<protein>
    <submittedName>
        <fullName evidence="1">Uncharacterized protein</fullName>
    </submittedName>
</protein>
<dbReference type="Proteomes" id="UP001341281">
    <property type="component" value="Chromosome 10"/>
</dbReference>
<name>A0AAQ3XHG7_PASNO</name>
<sequence length="375" mass="40689">MAAKDAEYQKFWMTVMGLSVFTCFSTRVVLCGSTNGSQEEHQRPNHLAQLLRGRPDYMVVAVDWSASCSWRHRRRRAHGHLGALRVVELVDLEPELADGREDPAALLPVAAPGDGADEYAEAHVAVVGARVPRALRQAVERHEAGVRHRAGGEHARRPVGGLRLEVGHERAEPRHELLRLVHAVGVRELEDGVRRVGRAEEAGVGVAQQAAFVDAQGALLAWARAGDLARRGVEARAAVRRADVAAALRERVRLAGDGLGEPGGGGRGGREGGERRVEVGLERAAARVVHADRALGVDGEHEDVGVGRSGESEILGFMSASSNTLSGLRSRWMIVNLESSWRYRSPRPIPSMILYLCSQLNFCCVVGSEKFTLPH</sequence>
<evidence type="ECO:0000313" key="1">
    <source>
        <dbReference type="EMBL" id="WVZ99043.1"/>
    </source>
</evidence>
<gene>
    <name evidence="1" type="ORF">U9M48_044398</name>
</gene>
<proteinExistence type="predicted"/>